<dbReference type="FunFam" id="1.10.10.60:FF:000707">
    <property type="entry name" value="Dlx"/>
    <property type="match status" value="1"/>
</dbReference>
<dbReference type="PRINTS" id="PR00031">
    <property type="entry name" value="HTHREPRESSR"/>
</dbReference>
<reference evidence="10" key="1">
    <citation type="submission" date="2025-08" db="UniProtKB">
        <authorList>
            <consortium name="RefSeq"/>
        </authorList>
    </citation>
    <scope>IDENTIFICATION</scope>
    <source>
        <tissue evidence="10">Whole organism</tissue>
    </source>
</reference>
<evidence type="ECO:0000256" key="1">
    <source>
        <dbReference type="ARBA" id="ARBA00004123"/>
    </source>
</evidence>
<accession>A0A8B7PD83</accession>
<evidence type="ECO:0000256" key="5">
    <source>
        <dbReference type="PROSITE-ProRule" id="PRU00108"/>
    </source>
</evidence>
<feature type="region of interest" description="Disordered" evidence="7">
    <location>
        <begin position="1"/>
        <end position="21"/>
    </location>
</feature>
<keyword evidence="9" id="KW-1185">Reference proteome</keyword>
<dbReference type="GO" id="GO:0000978">
    <property type="term" value="F:RNA polymerase II cis-regulatory region sequence-specific DNA binding"/>
    <property type="evidence" value="ECO:0007669"/>
    <property type="project" value="TreeGrafter"/>
</dbReference>
<dbReference type="InterPro" id="IPR009057">
    <property type="entry name" value="Homeodomain-like_sf"/>
</dbReference>
<dbReference type="AlphaFoldDB" id="A0A8B7PD83"/>
<dbReference type="OrthoDB" id="6159439at2759"/>
<evidence type="ECO:0000256" key="2">
    <source>
        <dbReference type="ARBA" id="ARBA00023125"/>
    </source>
</evidence>
<keyword evidence="2 5" id="KW-0238">DNA-binding</keyword>
<dbReference type="PANTHER" id="PTHR24327:SF81">
    <property type="entry name" value="HOMEOTIC PROTEIN DISTAL-LESS-RELATED"/>
    <property type="match status" value="1"/>
</dbReference>
<evidence type="ECO:0000259" key="8">
    <source>
        <dbReference type="PROSITE" id="PS50071"/>
    </source>
</evidence>
<dbReference type="InterPro" id="IPR050460">
    <property type="entry name" value="Distal-less_Homeobox_TF"/>
</dbReference>
<dbReference type="SMART" id="SM00389">
    <property type="entry name" value="HOX"/>
    <property type="match status" value="1"/>
</dbReference>
<dbReference type="OMA" id="HGMAMEY"/>
<dbReference type="PROSITE" id="PS50071">
    <property type="entry name" value="HOMEOBOX_2"/>
    <property type="match status" value="1"/>
</dbReference>
<name>A0A8B7PD83_HYAAZ</name>
<dbReference type="GO" id="GO:0000981">
    <property type="term" value="F:DNA-binding transcription factor activity, RNA polymerase II-specific"/>
    <property type="evidence" value="ECO:0007669"/>
    <property type="project" value="InterPro"/>
</dbReference>
<dbReference type="InterPro" id="IPR020479">
    <property type="entry name" value="HD_metazoa"/>
</dbReference>
<dbReference type="GeneID" id="108679749"/>
<dbReference type="Proteomes" id="UP000694843">
    <property type="component" value="Unplaced"/>
</dbReference>
<dbReference type="RefSeq" id="XP_018023955.1">
    <property type="nucleotide sequence ID" value="XM_018168466.2"/>
</dbReference>
<proteinExistence type="predicted"/>
<evidence type="ECO:0000313" key="9">
    <source>
        <dbReference type="Proteomes" id="UP000694843"/>
    </source>
</evidence>
<organism evidence="9 10">
    <name type="scientific">Hyalella azteca</name>
    <name type="common">Amphipod</name>
    <dbReference type="NCBI Taxonomy" id="294128"/>
    <lineage>
        <taxon>Eukaryota</taxon>
        <taxon>Metazoa</taxon>
        <taxon>Ecdysozoa</taxon>
        <taxon>Arthropoda</taxon>
        <taxon>Crustacea</taxon>
        <taxon>Multicrustacea</taxon>
        <taxon>Malacostraca</taxon>
        <taxon>Eumalacostraca</taxon>
        <taxon>Peracarida</taxon>
        <taxon>Amphipoda</taxon>
        <taxon>Senticaudata</taxon>
        <taxon>Talitrida</taxon>
        <taxon>Talitroidea</taxon>
        <taxon>Hyalellidae</taxon>
        <taxon>Hyalella</taxon>
    </lineage>
</organism>
<dbReference type="Pfam" id="PF00046">
    <property type="entry name" value="Homeodomain"/>
    <property type="match status" value="1"/>
</dbReference>
<dbReference type="PRINTS" id="PR00024">
    <property type="entry name" value="HOMEOBOX"/>
</dbReference>
<dbReference type="CDD" id="cd00086">
    <property type="entry name" value="homeodomain"/>
    <property type="match status" value="1"/>
</dbReference>
<protein>
    <submittedName>
        <fullName evidence="10">Homeobox protein DLX-2-like</fullName>
    </submittedName>
</protein>
<feature type="domain" description="Homeobox" evidence="8">
    <location>
        <begin position="88"/>
        <end position="148"/>
    </location>
</feature>
<dbReference type="InterPro" id="IPR017970">
    <property type="entry name" value="Homeobox_CS"/>
</dbReference>
<evidence type="ECO:0000256" key="6">
    <source>
        <dbReference type="RuleBase" id="RU000682"/>
    </source>
</evidence>
<evidence type="ECO:0000313" key="10">
    <source>
        <dbReference type="RefSeq" id="XP_018023955.1"/>
    </source>
</evidence>
<gene>
    <name evidence="10" type="primary">LOC108679749</name>
</gene>
<dbReference type="PROSITE" id="PS00027">
    <property type="entry name" value="HOMEOBOX_1"/>
    <property type="match status" value="1"/>
</dbReference>
<feature type="DNA-binding region" description="Homeobox" evidence="5">
    <location>
        <begin position="90"/>
        <end position="149"/>
    </location>
</feature>
<dbReference type="Gene3D" id="1.10.10.60">
    <property type="entry name" value="Homeodomain-like"/>
    <property type="match status" value="1"/>
</dbReference>
<sequence>MLDQDLLSKNGLGDVQQPPPHLASYSQFQQYQQTMAGYNNMGYGFPAAMYAQNGYGYSLAGYPHASSPASDVTEKPEGGEVRVTAKGKKIRKPRTIYSSLQLQQLNKMFQRTQYLALPERAELAAKLGLTQTQVKIWFQNKRSKFKKIYKTQGGGPPLGGDAELAGEMQNNLGLMVNGPESPASPASTIDHSLDSHQASGLGPSSGRGGGAPSTATPEPHGHSSHSSPAGGSGGGSRSSGGSQMLHHQQGERPHSHQSPAGHNELQQTMKCEMMNSPAEMMSLQHRDHMTSPRDMMTSPPMPSPKDMMIPAMHGNPIGNHIQGGPMDPRRMAMDAAAGHMAGYPIHHPHAGHPGHPQWDPASTYMYWNHYGDMAAAHQINQQIMT</sequence>
<dbReference type="PANTHER" id="PTHR24327">
    <property type="entry name" value="HOMEOBOX PROTEIN"/>
    <property type="match status" value="1"/>
</dbReference>
<comment type="subcellular location">
    <subcellularLocation>
        <location evidence="1 5 6">Nucleus</location>
    </subcellularLocation>
</comment>
<evidence type="ECO:0000256" key="4">
    <source>
        <dbReference type="ARBA" id="ARBA00023242"/>
    </source>
</evidence>
<keyword evidence="3 5" id="KW-0371">Homeobox</keyword>
<dbReference type="KEGG" id="hazt:108679749"/>
<dbReference type="SUPFAM" id="SSF46689">
    <property type="entry name" value="Homeodomain-like"/>
    <property type="match status" value="1"/>
</dbReference>
<evidence type="ECO:0000256" key="7">
    <source>
        <dbReference type="SAM" id="MobiDB-lite"/>
    </source>
</evidence>
<dbReference type="InterPro" id="IPR001356">
    <property type="entry name" value="HD"/>
</dbReference>
<dbReference type="InterPro" id="IPR000047">
    <property type="entry name" value="HTH_motif"/>
</dbReference>
<evidence type="ECO:0000256" key="3">
    <source>
        <dbReference type="ARBA" id="ARBA00023155"/>
    </source>
</evidence>
<feature type="region of interest" description="Disordered" evidence="7">
    <location>
        <begin position="172"/>
        <end position="262"/>
    </location>
</feature>
<keyword evidence="4 5" id="KW-0539">Nucleus</keyword>
<dbReference type="GO" id="GO:0005634">
    <property type="term" value="C:nucleus"/>
    <property type="evidence" value="ECO:0007669"/>
    <property type="project" value="UniProtKB-SubCell"/>
</dbReference>